<reference evidence="2 3" key="1">
    <citation type="submission" date="2016-10" db="EMBL/GenBank/DDBJ databases">
        <authorList>
            <person name="de Groot N.N."/>
        </authorList>
    </citation>
    <scope>NUCLEOTIDE SEQUENCE [LARGE SCALE GENOMIC DNA]</scope>
    <source>
        <strain evidence="2 3">CPCC 202699</strain>
    </source>
</reference>
<dbReference type="SUPFAM" id="SSF53067">
    <property type="entry name" value="Actin-like ATPase domain"/>
    <property type="match status" value="1"/>
</dbReference>
<dbReference type="Proteomes" id="UP000199515">
    <property type="component" value="Unassembled WGS sequence"/>
</dbReference>
<keyword evidence="3" id="KW-1185">Reference proteome</keyword>
<evidence type="ECO:0000256" key="1">
    <source>
        <dbReference type="ARBA" id="ARBA00006479"/>
    </source>
</evidence>
<comment type="similarity">
    <text evidence="1">Belongs to the ROK (NagC/XylR) family.</text>
</comment>
<organism evidence="2 3">
    <name type="scientific">Amycolatopsis xylanica</name>
    <dbReference type="NCBI Taxonomy" id="589385"/>
    <lineage>
        <taxon>Bacteria</taxon>
        <taxon>Bacillati</taxon>
        <taxon>Actinomycetota</taxon>
        <taxon>Actinomycetes</taxon>
        <taxon>Pseudonocardiales</taxon>
        <taxon>Pseudonocardiaceae</taxon>
        <taxon>Amycolatopsis</taxon>
    </lineage>
</organism>
<dbReference type="PANTHER" id="PTHR18964">
    <property type="entry name" value="ROK (REPRESSOR, ORF, KINASE) FAMILY"/>
    <property type="match status" value="1"/>
</dbReference>
<keyword evidence="2" id="KW-0418">Kinase</keyword>
<accession>A0A1H3N5S1</accession>
<dbReference type="Pfam" id="PF00480">
    <property type="entry name" value="ROK"/>
    <property type="match status" value="1"/>
</dbReference>
<dbReference type="OrthoDB" id="9810372at2"/>
<dbReference type="InterPro" id="IPR000600">
    <property type="entry name" value="ROK"/>
</dbReference>
<name>A0A1H3N5S1_9PSEU</name>
<dbReference type="STRING" id="589385.SAMN05421504_107148"/>
<dbReference type="Gene3D" id="3.30.420.40">
    <property type="match status" value="2"/>
</dbReference>
<dbReference type="GO" id="GO:0016301">
    <property type="term" value="F:kinase activity"/>
    <property type="evidence" value="ECO:0007669"/>
    <property type="project" value="UniProtKB-KW"/>
</dbReference>
<protein>
    <submittedName>
        <fullName evidence="2">Glucokinase</fullName>
    </submittedName>
</protein>
<evidence type="ECO:0000313" key="3">
    <source>
        <dbReference type="Proteomes" id="UP000199515"/>
    </source>
</evidence>
<dbReference type="PANTHER" id="PTHR18964:SF149">
    <property type="entry name" value="BIFUNCTIONAL UDP-N-ACETYLGLUCOSAMINE 2-EPIMERASE_N-ACETYLMANNOSAMINE KINASE"/>
    <property type="match status" value="1"/>
</dbReference>
<proteinExistence type="inferred from homology"/>
<gene>
    <name evidence="2" type="ORF">SAMN05421504_107148</name>
</gene>
<sequence length="292" mass="29762">MVITALDVGGTSIKAAVLDGDLKTLATSREPTAKGADGHAVADQVARMVAELGHDPAAVGVVVPGIVDENAGIARFSANLDWRDVPLRALLAERLGIPVALGHDVRAGGLAEFRVGAGRGCTEAAFVAVGTGIAAALLVDGRLYSGGGLAGELGHVDVGNQLKCGCGAVGCMEMIASASAVARRYTELTGEPADGAESVVLAAQNGDERAKVVVDETVDGLARGLRILATLLAPEVVVLGGGLFTTGEYLLDAVRGQLRLTFQREPELRLAELGPDASRYGAGLLALDLLKP</sequence>
<dbReference type="InterPro" id="IPR043129">
    <property type="entry name" value="ATPase_NBD"/>
</dbReference>
<dbReference type="EMBL" id="FNON01000007">
    <property type="protein sequence ID" value="SDY84301.1"/>
    <property type="molecule type" value="Genomic_DNA"/>
</dbReference>
<dbReference type="AlphaFoldDB" id="A0A1H3N5S1"/>
<keyword evidence="2" id="KW-0808">Transferase</keyword>
<evidence type="ECO:0000313" key="2">
    <source>
        <dbReference type="EMBL" id="SDY84301.1"/>
    </source>
</evidence>
<dbReference type="RefSeq" id="WP_091294519.1">
    <property type="nucleotide sequence ID" value="NZ_FNON01000007.1"/>
</dbReference>